<dbReference type="Pfam" id="PF03392">
    <property type="entry name" value="OS-D"/>
    <property type="match status" value="1"/>
</dbReference>
<evidence type="ECO:0000313" key="2">
    <source>
        <dbReference type="EMBL" id="VVC33983.1"/>
    </source>
</evidence>
<dbReference type="Gene3D" id="1.10.2080.10">
    <property type="entry name" value="Insect odorant-binding protein A10/Ejaculatory bulb-specific protein 3"/>
    <property type="match status" value="1"/>
</dbReference>
<proteinExistence type="predicted"/>
<dbReference type="EMBL" id="CABPRJ010000980">
    <property type="protein sequence ID" value="VVC33983.1"/>
    <property type="molecule type" value="Genomic_DNA"/>
</dbReference>
<keyword evidence="3" id="KW-1185">Reference proteome</keyword>
<gene>
    <name evidence="2" type="ORF">CINCED_3A014588</name>
</gene>
<dbReference type="PANTHER" id="PTHR11257">
    <property type="entry name" value="CHEMOSENSORY PROTEIN-RELATED"/>
    <property type="match status" value="1"/>
</dbReference>
<protein>
    <submittedName>
        <fullName evidence="2">Insect odorant-binding protein A10/Ejaculatory bulb-specific protein 3</fullName>
    </submittedName>
</protein>
<dbReference type="Proteomes" id="UP000325440">
    <property type="component" value="Unassembled WGS sequence"/>
</dbReference>
<evidence type="ECO:0000313" key="3">
    <source>
        <dbReference type="Proteomes" id="UP000325440"/>
    </source>
</evidence>
<accession>A0A5E4MU88</accession>
<dbReference type="OrthoDB" id="6344725at2759"/>
<feature type="chain" id="PRO_5022948227" evidence="1">
    <location>
        <begin position="22"/>
        <end position="135"/>
    </location>
</feature>
<organism evidence="2 3">
    <name type="scientific">Cinara cedri</name>
    <dbReference type="NCBI Taxonomy" id="506608"/>
    <lineage>
        <taxon>Eukaryota</taxon>
        <taxon>Metazoa</taxon>
        <taxon>Ecdysozoa</taxon>
        <taxon>Arthropoda</taxon>
        <taxon>Hexapoda</taxon>
        <taxon>Insecta</taxon>
        <taxon>Pterygota</taxon>
        <taxon>Neoptera</taxon>
        <taxon>Paraneoptera</taxon>
        <taxon>Hemiptera</taxon>
        <taxon>Sternorrhyncha</taxon>
        <taxon>Aphidomorpha</taxon>
        <taxon>Aphidoidea</taxon>
        <taxon>Aphididae</taxon>
        <taxon>Lachninae</taxon>
        <taxon>Cinara</taxon>
    </lineage>
</organism>
<name>A0A5E4MU88_9HEMI</name>
<reference evidence="2 3" key="1">
    <citation type="submission" date="2019-08" db="EMBL/GenBank/DDBJ databases">
        <authorList>
            <person name="Alioto T."/>
            <person name="Alioto T."/>
            <person name="Gomez Garrido J."/>
        </authorList>
    </citation>
    <scope>NUCLEOTIDE SEQUENCE [LARGE SCALE GENOMIC DNA]</scope>
</reference>
<sequence>MTSNYIKIAFALCFLVSVCLAKPAASGDEEIKDLPTYLKKFEKLDLEKALANERVLDNYLKCFLNEGPCTQEARDLKKVFPALAKTLCKGCEEKQLTSIKKAFKYVKAKRPEQWDRLVKIYDPTNANLNKFLGSS</sequence>
<feature type="signal peptide" evidence="1">
    <location>
        <begin position="1"/>
        <end position="21"/>
    </location>
</feature>
<dbReference type="PANTHER" id="PTHR11257:SF13">
    <property type="entry name" value="GEO07322P1"/>
    <property type="match status" value="1"/>
</dbReference>
<dbReference type="InterPro" id="IPR036682">
    <property type="entry name" value="OS_D_A10/PebIII_sf"/>
</dbReference>
<dbReference type="AlphaFoldDB" id="A0A5E4MU88"/>
<evidence type="ECO:0000256" key="1">
    <source>
        <dbReference type="SAM" id="SignalP"/>
    </source>
</evidence>
<dbReference type="SUPFAM" id="SSF100910">
    <property type="entry name" value="Chemosensory protein Csp2"/>
    <property type="match status" value="1"/>
</dbReference>
<dbReference type="InterPro" id="IPR005055">
    <property type="entry name" value="A10/PebIII"/>
</dbReference>
<keyword evidence="1" id="KW-0732">Signal</keyword>